<dbReference type="GO" id="GO:0016020">
    <property type="term" value="C:membrane"/>
    <property type="evidence" value="ECO:0007669"/>
    <property type="project" value="TreeGrafter"/>
</dbReference>
<dbReference type="SUPFAM" id="SSF56801">
    <property type="entry name" value="Acetyl-CoA synthetase-like"/>
    <property type="match status" value="1"/>
</dbReference>
<protein>
    <submittedName>
        <fullName evidence="5">Long-chain-fatty-acid--coa ligase</fullName>
        <ecNumber evidence="5">6.2.1.3</ecNumber>
    </submittedName>
</protein>
<evidence type="ECO:0000256" key="2">
    <source>
        <dbReference type="ARBA" id="ARBA00022840"/>
    </source>
</evidence>
<dbReference type="Pfam" id="PF00501">
    <property type="entry name" value="AMP-binding"/>
    <property type="match status" value="1"/>
</dbReference>
<reference evidence="5" key="1">
    <citation type="journal article" date="2015" name="Proc. Natl. Acad. Sci. U.S.A.">
        <title>Networks of energetic and metabolic interactions define dynamics in microbial communities.</title>
        <authorList>
            <person name="Embree M."/>
            <person name="Liu J.K."/>
            <person name="Al-Bassam M.M."/>
            <person name="Zengler K."/>
        </authorList>
    </citation>
    <scope>NUCLEOTIDE SEQUENCE</scope>
</reference>
<sequence length="663" mass="75310">MDTKEQHSEKSGAPPEGAGGSFLKRDIPRRRDKLTLPQLLIENADKYGDAKTAIREKAYGIWQKYSWAEYCRYMRTTAAGFASLNFKRGENLCMVVHNHPEWLFSELAAHALGATTLNLFTSSIADELAFSIKRINSPIVVVQDQEQVDKLLEVKDKLPQTKKVVYIDPTGMTSYEDDPWLISYARLLEEGEKFITDHPRFIEEEINKGRPDDVAVMIQTSGTTGVPKLAMLSHRNLTTMAAQWLEETKIEPEENWLSMSPTAWIVDQMWGMGVALGSAMCMNFPETAETVLEDFRDIGPAMIITSSRFWEDMASRIRVKISDAGWVKKNLFYLSERIGKSVVEKQSHKQSVPLSLRVLYKTMSALVYKPLLDRLGCARFRGAFTGGHPISPDVIHFFRAIGLNLKQCYGLTESCGIFQIQPDDEVKLETVGKPMALTEVKIAEDQEVLVKSEANFSGYYNDYQSTQNAFENGWLKTGDAGYIDNDGHLLIIGRKEDIIRNKSGEAFSPDFIETRLKFSPYIKEAVTFGEARPYIAAMINIDMGNVGNWAEDRMIPYTTYMDLSQQQAVEELILKEVTSVNEQLPEVMKIKKFVLLYKLLDADDEELTRTGKVRRRFVYGLYLKIIEAMYNNQKNIEVTGKVKYRDGRIGEIETKINIINVSN</sequence>
<evidence type="ECO:0000313" key="5">
    <source>
        <dbReference type="EMBL" id="KUG24478.1"/>
    </source>
</evidence>
<dbReference type="PROSITE" id="PS00455">
    <property type="entry name" value="AMP_BINDING"/>
    <property type="match status" value="1"/>
</dbReference>
<name>A0A0W8FUV7_9ZZZZ</name>
<keyword evidence="1" id="KW-0547">Nucleotide-binding</keyword>
<dbReference type="AlphaFoldDB" id="A0A0W8FUV7"/>
<dbReference type="Gene3D" id="3.40.50.12780">
    <property type="entry name" value="N-terminal domain of ligase-like"/>
    <property type="match status" value="1"/>
</dbReference>
<evidence type="ECO:0000256" key="3">
    <source>
        <dbReference type="SAM" id="MobiDB-lite"/>
    </source>
</evidence>
<dbReference type="Pfam" id="PF23562">
    <property type="entry name" value="AMP-binding_C_3"/>
    <property type="match status" value="1"/>
</dbReference>
<accession>A0A0W8FUV7</accession>
<feature type="compositionally biased region" description="Basic and acidic residues" evidence="3">
    <location>
        <begin position="1"/>
        <end position="10"/>
    </location>
</feature>
<dbReference type="GO" id="GO:0004467">
    <property type="term" value="F:long-chain fatty acid-CoA ligase activity"/>
    <property type="evidence" value="ECO:0007669"/>
    <property type="project" value="UniProtKB-EC"/>
</dbReference>
<organism evidence="5">
    <name type="scientific">hydrocarbon metagenome</name>
    <dbReference type="NCBI Taxonomy" id="938273"/>
    <lineage>
        <taxon>unclassified sequences</taxon>
        <taxon>metagenomes</taxon>
        <taxon>ecological metagenomes</taxon>
    </lineage>
</organism>
<dbReference type="EMBL" id="LNQE01000845">
    <property type="protein sequence ID" value="KUG24478.1"/>
    <property type="molecule type" value="Genomic_DNA"/>
</dbReference>
<evidence type="ECO:0000259" key="4">
    <source>
        <dbReference type="Pfam" id="PF00501"/>
    </source>
</evidence>
<dbReference type="InterPro" id="IPR042099">
    <property type="entry name" value="ANL_N_sf"/>
</dbReference>
<dbReference type="PANTHER" id="PTHR43272:SF33">
    <property type="entry name" value="AMP-BINDING DOMAIN-CONTAINING PROTEIN-RELATED"/>
    <property type="match status" value="1"/>
</dbReference>
<keyword evidence="2" id="KW-0067">ATP-binding</keyword>
<proteinExistence type="predicted"/>
<keyword evidence="5" id="KW-0436">Ligase</keyword>
<dbReference type="InterPro" id="IPR000873">
    <property type="entry name" value="AMP-dep_synth/lig_dom"/>
</dbReference>
<feature type="domain" description="AMP-dependent synthetase/ligase" evidence="4">
    <location>
        <begin position="42"/>
        <end position="460"/>
    </location>
</feature>
<gene>
    <name evidence="5" type="ORF">ASZ90_005691</name>
</gene>
<dbReference type="EC" id="6.2.1.3" evidence="5"/>
<evidence type="ECO:0000256" key="1">
    <source>
        <dbReference type="ARBA" id="ARBA00022741"/>
    </source>
</evidence>
<dbReference type="PANTHER" id="PTHR43272">
    <property type="entry name" value="LONG-CHAIN-FATTY-ACID--COA LIGASE"/>
    <property type="match status" value="1"/>
</dbReference>
<dbReference type="GO" id="GO:0005524">
    <property type="term" value="F:ATP binding"/>
    <property type="evidence" value="ECO:0007669"/>
    <property type="project" value="UniProtKB-KW"/>
</dbReference>
<comment type="caution">
    <text evidence="5">The sequence shown here is derived from an EMBL/GenBank/DDBJ whole genome shotgun (WGS) entry which is preliminary data.</text>
</comment>
<dbReference type="InterPro" id="IPR020845">
    <property type="entry name" value="AMP-binding_CS"/>
</dbReference>
<feature type="region of interest" description="Disordered" evidence="3">
    <location>
        <begin position="1"/>
        <end position="24"/>
    </location>
</feature>